<feature type="compositionally biased region" description="Acidic residues" evidence="1">
    <location>
        <begin position="991"/>
        <end position="1015"/>
    </location>
</feature>
<dbReference type="AlphaFoldDB" id="D7G7N8"/>
<dbReference type="OrthoDB" id="10543670at2759"/>
<feature type="compositionally biased region" description="Acidic residues" evidence="1">
    <location>
        <begin position="160"/>
        <end position="173"/>
    </location>
</feature>
<feature type="compositionally biased region" description="Basic and acidic residues" evidence="1">
    <location>
        <begin position="972"/>
        <end position="982"/>
    </location>
</feature>
<reference evidence="2 3" key="1">
    <citation type="journal article" date="2010" name="Nature">
        <title>The Ectocarpus genome and the independent evolution of multicellularity in brown algae.</title>
        <authorList>
            <person name="Cock J.M."/>
            <person name="Sterck L."/>
            <person name="Rouze P."/>
            <person name="Scornet D."/>
            <person name="Allen A.E."/>
            <person name="Amoutzias G."/>
            <person name="Anthouard V."/>
            <person name="Artiguenave F."/>
            <person name="Aury J.M."/>
            <person name="Badger J.H."/>
            <person name="Beszteri B."/>
            <person name="Billiau K."/>
            <person name="Bonnet E."/>
            <person name="Bothwell J.H."/>
            <person name="Bowler C."/>
            <person name="Boyen C."/>
            <person name="Brownlee C."/>
            <person name="Carrano C.J."/>
            <person name="Charrier B."/>
            <person name="Cho G.Y."/>
            <person name="Coelho S.M."/>
            <person name="Collen J."/>
            <person name="Corre E."/>
            <person name="Da Silva C."/>
            <person name="Delage L."/>
            <person name="Delaroque N."/>
            <person name="Dittami S.M."/>
            <person name="Doulbeau S."/>
            <person name="Elias M."/>
            <person name="Farnham G."/>
            <person name="Gachon C.M."/>
            <person name="Gschloessl B."/>
            <person name="Heesch S."/>
            <person name="Jabbari K."/>
            <person name="Jubin C."/>
            <person name="Kawai H."/>
            <person name="Kimura K."/>
            <person name="Kloareg B."/>
            <person name="Kupper F.C."/>
            <person name="Lang D."/>
            <person name="Le Bail A."/>
            <person name="Leblanc C."/>
            <person name="Lerouge P."/>
            <person name="Lohr M."/>
            <person name="Lopez P.J."/>
            <person name="Martens C."/>
            <person name="Maumus F."/>
            <person name="Michel G."/>
            <person name="Miranda-Saavedra D."/>
            <person name="Morales J."/>
            <person name="Moreau H."/>
            <person name="Motomura T."/>
            <person name="Nagasato C."/>
            <person name="Napoli C.A."/>
            <person name="Nelson D.R."/>
            <person name="Nyvall-Collen P."/>
            <person name="Peters A.F."/>
            <person name="Pommier C."/>
            <person name="Potin P."/>
            <person name="Poulain J."/>
            <person name="Quesneville H."/>
            <person name="Read B."/>
            <person name="Rensing S.A."/>
            <person name="Ritter A."/>
            <person name="Rousvoal S."/>
            <person name="Samanta M."/>
            <person name="Samson G."/>
            <person name="Schroeder D.C."/>
            <person name="Segurens B."/>
            <person name="Strittmatter M."/>
            <person name="Tonon T."/>
            <person name="Tregear J.W."/>
            <person name="Valentin K."/>
            <person name="von Dassow P."/>
            <person name="Yamagishi T."/>
            <person name="Van de Peer Y."/>
            <person name="Wincker P."/>
        </authorList>
    </citation>
    <scope>NUCLEOTIDE SEQUENCE [LARGE SCALE GENOMIC DNA]</scope>
    <source>
        <strain evidence="3">Ec32 / CCAP1310/4</strain>
    </source>
</reference>
<feature type="compositionally biased region" description="Acidic residues" evidence="1">
    <location>
        <begin position="350"/>
        <end position="368"/>
    </location>
</feature>
<feature type="compositionally biased region" description="Basic and acidic residues" evidence="1">
    <location>
        <begin position="340"/>
        <end position="349"/>
    </location>
</feature>
<sequence>MLIQVCGGAPDLPDTASAELHRGLRRPALLLALVGIVQDNKAGSGAQRAAGSALVAFCDSSPGLWKELAKEVRSSKTLLQGFLKPASMLASIADHRTQELVFEALYRLWKVWKKQRGGPPQLPPSTRREIAEGFSSITIDDFEGQTRAMLAAVNSRPNGDDGEDGEYDPEEDEKGWLSPPSSFPVEALLQVTEWRGLGLRDRLGEAHHLDIGGDSISIQVYPKASPGKTSGTSTGGGGVFISIPAETVAAASKVLVGARSLQVDVSLSECPALARLVRTPPEENAATANCTIIIQLEGGSQMFSRFRQAIAALKSKVPDVAKEAKPSRGSKSTKGSSALEHAEVFKPSDELEGAEGVEEDLDDDDEEGTQTNHRKRPRAVCGLAGSVSNRSRITPRKDGRRDSDRGGEDQTASREKASSGRKAKRAHRAPLNTPTDSPVSAPAAAARVNTSTASSAEKKRITDHAKGEVPTPAAGSFRRIAQGAAVTAHDSSLQARESSEGSSRSFSDDADATAARDDDGGDSWMAPRRHLDLAPASATAKRKDKQARTKTGSRNRDGSGKVRAAKGDGGSSLRGGSTEWDISEDDGGDEGHCEKGSAGRHRLEEVTPRSKAKAKPRAAKAGGAGPGPGSSVLSGSKNTPSPPASVSRRRGGARSSGTKVAGGGSSIASATVEEIAAASAKGGRHRRLWGLDEDQKQHASSSKQGEELGISTLSVVVASAEGRSDGEGGSGSSSGSGRIGGSVSGSKGKGGGGGGDSLNVGAARGGRNRPSRREAASRALKALSPPPSPSSSSSSSSDSDAESSASNRQRPHGNAGGRKGSSHQTTVPAAATGSREEDRAEKSSEQRKLRAHVQVGEAAGSVGSLSQQSFFSFGGDEDGGDNDNDAEYVEEDEGGAESDKDGSEELDEAASPTSDCSDEELTERSTSGGGAAPTRGRQGAVPAKTDRRARQQQQQQQLGDEGYENQEEGEEQEGKSGRDGDHGNSNSDNDYNLEEDDIEEAVEGGEDEDGGEEDSLILAQIYKQLVAASQARTKRIKKRKTDSAVEATRAECRDYVESVSQAVSEHWRRQAQDLLEQGRQAEEDVVAAREVVRVLTLQHEDQRQAARDRVEKLASTLKSLESYFGPGPGASSTTKLENAWLGEGVELQQKLQKHRESAVARFSVTLSSNKKANKGGRGGGGDSTSIASLLSHLTMHAEGSSAV</sequence>
<feature type="compositionally biased region" description="Basic residues" evidence="1">
    <location>
        <begin position="419"/>
        <end position="428"/>
    </location>
</feature>
<feature type="region of interest" description="Disordered" evidence="1">
    <location>
        <begin position="317"/>
        <end position="1016"/>
    </location>
</feature>
<feature type="compositionally biased region" description="Gly residues" evidence="1">
    <location>
        <begin position="727"/>
        <end position="756"/>
    </location>
</feature>
<feature type="compositionally biased region" description="Basic and acidic residues" evidence="1">
    <location>
        <begin position="589"/>
        <end position="608"/>
    </location>
</feature>
<feature type="compositionally biased region" description="Low complexity" evidence="1">
    <location>
        <begin position="437"/>
        <end position="455"/>
    </location>
</feature>
<name>D7G7N8_ECTSI</name>
<feature type="compositionally biased region" description="Low complexity" evidence="1">
    <location>
        <begin position="860"/>
        <end position="874"/>
    </location>
</feature>
<feature type="compositionally biased region" description="Low complexity" evidence="1">
    <location>
        <begin position="951"/>
        <end position="960"/>
    </location>
</feature>
<dbReference type="EMBL" id="FN649746">
    <property type="protein sequence ID" value="CBJ27777.1"/>
    <property type="molecule type" value="Genomic_DNA"/>
</dbReference>
<proteinExistence type="predicted"/>
<feature type="compositionally biased region" description="Basic and acidic residues" evidence="1">
    <location>
        <begin position="317"/>
        <end position="326"/>
    </location>
</feature>
<feature type="compositionally biased region" description="Basic and acidic residues" evidence="1">
    <location>
        <begin position="834"/>
        <end position="848"/>
    </location>
</feature>
<feature type="compositionally biased region" description="Acidic residues" evidence="1">
    <location>
        <begin position="875"/>
        <end position="896"/>
    </location>
</feature>
<feature type="compositionally biased region" description="Low complexity" evidence="1">
    <location>
        <begin position="790"/>
        <end position="806"/>
    </location>
</feature>
<evidence type="ECO:0000313" key="2">
    <source>
        <dbReference type="EMBL" id="CBJ27777.1"/>
    </source>
</evidence>
<protein>
    <submittedName>
        <fullName evidence="2">Uncharacterized protein</fullName>
    </submittedName>
</protein>
<keyword evidence="3" id="KW-1185">Reference proteome</keyword>
<organism evidence="2 3">
    <name type="scientific">Ectocarpus siliculosus</name>
    <name type="common">Brown alga</name>
    <name type="synonym">Conferva siliculosa</name>
    <dbReference type="NCBI Taxonomy" id="2880"/>
    <lineage>
        <taxon>Eukaryota</taxon>
        <taxon>Sar</taxon>
        <taxon>Stramenopiles</taxon>
        <taxon>Ochrophyta</taxon>
        <taxon>PX clade</taxon>
        <taxon>Phaeophyceae</taxon>
        <taxon>Ectocarpales</taxon>
        <taxon>Ectocarpaceae</taxon>
        <taxon>Ectocarpus</taxon>
    </lineage>
</organism>
<evidence type="ECO:0000313" key="3">
    <source>
        <dbReference type="Proteomes" id="UP000002630"/>
    </source>
</evidence>
<gene>
    <name evidence="2" type="ORF">Esi_0084_0095</name>
</gene>
<dbReference type="EMBL" id="FN649075">
    <property type="protein sequence ID" value="CBJ27777.1"/>
    <property type="molecule type" value="Genomic_DNA"/>
</dbReference>
<feature type="compositionally biased region" description="Basic and acidic residues" evidence="1">
    <location>
        <begin position="395"/>
        <end position="418"/>
    </location>
</feature>
<feature type="region of interest" description="Disordered" evidence="1">
    <location>
        <begin position="152"/>
        <end position="179"/>
    </location>
</feature>
<feature type="compositionally biased region" description="Acidic residues" evidence="1">
    <location>
        <begin position="961"/>
        <end position="971"/>
    </location>
</feature>
<feature type="compositionally biased region" description="Basic and acidic residues" evidence="1">
    <location>
        <begin position="456"/>
        <end position="467"/>
    </location>
</feature>
<accession>D7G7N8</accession>
<dbReference type="InParanoid" id="D7G7N8"/>
<dbReference type="OMA" id="KHRESAV"/>
<dbReference type="Proteomes" id="UP000002630">
    <property type="component" value="Linkage Group LG21"/>
</dbReference>
<evidence type="ECO:0000256" key="1">
    <source>
        <dbReference type="SAM" id="MobiDB-lite"/>
    </source>
</evidence>